<dbReference type="CDD" id="cd00840">
    <property type="entry name" value="MPP_Mre11_N"/>
    <property type="match status" value="1"/>
</dbReference>
<keyword evidence="4" id="KW-1185">Reference proteome</keyword>
<dbReference type="EMBL" id="JARMQG010000054">
    <property type="protein sequence ID" value="MED3561867.1"/>
    <property type="molecule type" value="Genomic_DNA"/>
</dbReference>
<keyword evidence="3" id="KW-0540">Nuclease</keyword>
<evidence type="ECO:0000259" key="2">
    <source>
        <dbReference type="Pfam" id="PF00149"/>
    </source>
</evidence>
<protein>
    <submittedName>
        <fullName evidence="3">DNA repair exonuclease</fullName>
    </submittedName>
</protein>
<name>A0ABU6N7J8_9BACI</name>
<feature type="domain" description="Calcineurin-like phosphoesterase" evidence="2">
    <location>
        <begin position="5"/>
        <end position="201"/>
    </location>
</feature>
<organism evidence="3 4">
    <name type="scientific">Bacillus xiapuensis</name>
    <dbReference type="NCBI Taxonomy" id="2014075"/>
    <lineage>
        <taxon>Bacteria</taxon>
        <taxon>Bacillati</taxon>
        <taxon>Bacillota</taxon>
        <taxon>Bacilli</taxon>
        <taxon>Bacillales</taxon>
        <taxon>Bacillaceae</taxon>
        <taxon>Bacillus</taxon>
    </lineage>
</organism>
<keyword evidence="3" id="KW-0269">Exonuclease</keyword>
<dbReference type="Proteomes" id="UP001330749">
    <property type="component" value="Unassembled WGS sequence"/>
</dbReference>
<dbReference type="PANTHER" id="PTHR30337">
    <property type="entry name" value="COMPONENT OF ATP-DEPENDENT DSDNA EXONUCLEASE"/>
    <property type="match status" value="1"/>
</dbReference>
<dbReference type="SUPFAM" id="SSF56300">
    <property type="entry name" value="Metallo-dependent phosphatases"/>
    <property type="match status" value="1"/>
</dbReference>
<dbReference type="PANTHER" id="PTHR30337:SF7">
    <property type="entry name" value="PHOSPHOESTERASE"/>
    <property type="match status" value="1"/>
</dbReference>
<dbReference type="InterPro" id="IPR014576">
    <property type="entry name" value="Pesterase_YhaO"/>
</dbReference>
<keyword evidence="1" id="KW-0378">Hydrolase</keyword>
<dbReference type="InterPro" id="IPR050535">
    <property type="entry name" value="DNA_Repair-Maintenance_Comp"/>
</dbReference>
<dbReference type="InterPro" id="IPR041796">
    <property type="entry name" value="Mre11_N"/>
</dbReference>
<evidence type="ECO:0000256" key="1">
    <source>
        <dbReference type="ARBA" id="ARBA00022801"/>
    </source>
</evidence>
<dbReference type="Gene3D" id="3.60.21.10">
    <property type="match status" value="1"/>
</dbReference>
<dbReference type="InterPro" id="IPR004843">
    <property type="entry name" value="Calcineurin-like_PHP"/>
</dbReference>
<evidence type="ECO:0000313" key="4">
    <source>
        <dbReference type="Proteomes" id="UP001330749"/>
    </source>
</evidence>
<dbReference type="Pfam" id="PF00149">
    <property type="entry name" value="Metallophos"/>
    <property type="match status" value="1"/>
</dbReference>
<proteinExistence type="predicted"/>
<gene>
    <name evidence="3" type="ORF">P4447_04975</name>
</gene>
<dbReference type="GO" id="GO:0004527">
    <property type="term" value="F:exonuclease activity"/>
    <property type="evidence" value="ECO:0007669"/>
    <property type="project" value="UniProtKB-KW"/>
</dbReference>
<evidence type="ECO:0000313" key="3">
    <source>
        <dbReference type="EMBL" id="MED3561867.1"/>
    </source>
</evidence>
<dbReference type="PIRSF" id="PIRSF033091">
    <property type="entry name" value="Pesterase_YhaO"/>
    <property type="match status" value="1"/>
</dbReference>
<reference evidence="3 4" key="1">
    <citation type="submission" date="2023-03" db="EMBL/GenBank/DDBJ databases">
        <title>Bacillus Genome Sequencing.</title>
        <authorList>
            <person name="Dunlap C."/>
        </authorList>
    </citation>
    <scope>NUCLEOTIDE SEQUENCE [LARGE SCALE GENOMIC DNA]</scope>
    <source>
        <strain evidence="3 4">B-14544</strain>
    </source>
</reference>
<dbReference type="InterPro" id="IPR029052">
    <property type="entry name" value="Metallo-depent_PP-like"/>
</dbReference>
<accession>A0ABU6N7J8</accession>
<dbReference type="RefSeq" id="WP_327966786.1">
    <property type="nucleotide sequence ID" value="NZ_JARMQG010000054.1"/>
</dbReference>
<comment type="caution">
    <text evidence="3">The sequence shown here is derived from an EMBL/GenBank/DDBJ whole genome shotgun (WGS) entry which is preliminary data.</text>
</comment>
<sequence>MKQISFIHAADLHLDSPMVGLKYLPPDILSRIRESTFVALKKLISEAIHRKVDFIIFAGDLFDGEDRSLRAQSRFRNEMLKLAEHNIPVFIIHGNHDHLNGTWVHLDMPENVHIFGHEVEMKPLETKRGLQVHLYGFSYPERHVFEKKIEDYRKIEGADFHIGILHGNESGREEHGNYAPFSVKDLFEKKFDYWALGHIHKRAVLSEHPPILYPGNLQGRNKKEKGPKGFYHVTLNGSEANLDFVETSDIVWEEAVIDASSADNFHQILQLCQTTINSFRKENIGTLLTLFLENVHLEDAKEQKSINIELLELLLDEEKEEKSFVWIVELIVLENIQVDKEHLKAEANFYAELFHTVEDYGAIEETLAPLYEHRLGRKYLSVLTDFDQRELVEKAEKLLINLLYKS</sequence>